<evidence type="ECO:0000313" key="1">
    <source>
        <dbReference type="EMBL" id="KLA22399.1"/>
    </source>
</evidence>
<dbReference type="AlphaFoldDB" id="A0A0G8EDL3"/>
<comment type="caution">
    <text evidence="1">The sequence shown here is derived from an EMBL/GenBank/DDBJ whole genome shotgun (WGS) entry which is preliminary data.</text>
</comment>
<organism evidence="1 2">
    <name type="scientific">Bacillus cereus</name>
    <dbReference type="NCBI Taxonomy" id="1396"/>
    <lineage>
        <taxon>Bacteria</taxon>
        <taxon>Bacillati</taxon>
        <taxon>Bacillota</taxon>
        <taxon>Bacilli</taxon>
        <taxon>Bacillales</taxon>
        <taxon>Bacillaceae</taxon>
        <taxon>Bacillus</taxon>
        <taxon>Bacillus cereus group</taxon>
    </lineage>
</organism>
<gene>
    <name evidence="1" type="ORF">B4077_6180</name>
</gene>
<dbReference type="Proteomes" id="UP000035214">
    <property type="component" value="Unassembled WGS sequence"/>
</dbReference>
<dbReference type="EMBL" id="LCYI01000061">
    <property type="protein sequence ID" value="KLA22399.1"/>
    <property type="molecule type" value="Genomic_DNA"/>
</dbReference>
<dbReference type="PATRIC" id="fig|1396.428.peg.2452"/>
<proteinExistence type="predicted"/>
<sequence>MDTFRRIANVENDLDFLEREMIFRCVKASGRNEKNVFFI</sequence>
<protein>
    <submittedName>
        <fullName evidence="1">Uncharacterized protein</fullName>
    </submittedName>
</protein>
<evidence type="ECO:0000313" key="2">
    <source>
        <dbReference type="Proteomes" id="UP000035214"/>
    </source>
</evidence>
<reference evidence="1 2" key="1">
    <citation type="submission" date="2015-04" db="EMBL/GenBank/DDBJ databases">
        <title>Draft Genome Sequences of Eight Spore-Forming Food Isolates of Bacillus cereus Genome sequencing.</title>
        <authorList>
            <person name="Krawcyk A.O."/>
            <person name="de Jong A."/>
            <person name="Eijlander R.T."/>
            <person name="Berendsen E.M."/>
            <person name="Holsappel S."/>
            <person name="Wells-Bennik M."/>
            <person name="Kuipers O.P."/>
        </authorList>
    </citation>
    <scope>NUCLEOTIDE SEQUENCE [LARGE SCALE GENOMIC DNA]</scope>
    <source>
        <strain evidence="1 2">B4077</strain>
    </source>
</reference>
<name>A0A0G8EDL3_BACCE</name>
<accession>A0A0G8EDL3</accession>